<organism evidence="2 3">
    <name type="scientific">Limimaricola soesokkakensis</name>
    <dbReference type="NCBI Taxonomy" id="1343159"/>
    <lineage>
        <taxon>Bacteria</taxon>
        <taxon>Pseudomonadati</taxon>
        <taxon>Pseudomonadota</taxon>
        <taxon>Alphaproteobacteria</taxon>
        <taxon>Rhodobacterales</taxon>
        <taxon>Paracoccaceae</taxon>
        <taxon>Limimaricola</taxon>
    </lineage>
</organism>
<dbReference type="EMBL" id="PYGB01000004">
    <property type="protein sequence ID" value="PSK86576.1"/>
    <property type="molecule type" value="Genomic_DNA"/>
</dbReference>
<evidence type="ECO:0000313" key="3">
    <source>
        <dbReference type="Proteomes" id="UP000193495"/>
    </source>
</evidence>
<gene>
    <name evidence="1" type="ORF">CLV79_1045</name>
    <name evidence="2" type="ORF">LOS8367_01946</name>
</gene>
<reference evidence="1 4" key="2">
    <citation type="submission" date="2018-03" db="EMBL/GenBank/DDBJ databases">
        <title>Genomic Encyclopedia of Archaeal and Bacterial Type Strains, Phase II (KMG-II): from individual species to whole genera.</title>
        <authorList>
            <person name="Goeker M."/>
        </authorList>
    </citation>
    <scope>NUCLEOTIDE SEQUENCE [LARGE SCALE GENOMIC DNA]</scope>
    <source>
        <strain evidence="1 4">DSM 29956</strain>
    </source>
</reference>
<accession>A0A1X6Z8X8</accession>
<dbReference type="EMBL" id="FWFY01000004">
    <property type="protein sequence ID" value="SLN43992.1"/>
    <property type="molecule type" value="Genomic_DNA"/>
</dbReference>
<dbReference type="RefSeq" id="WP_085896269.1">
    <property type="nucleotide sequence ID" value="NZ_FWFY01000004.1"/>
</dbReference>
<sequence>MSPRTPTTAQLSSIEALAAHALAQSRIALPHLRGNSAVRLHGGSGQLARSIADAIERREIFEAAVAWDLHELVEDLNDEIGRLIVQVANWSDDECDVSGLSWIETYWPPEALRLATLRGELSVLRDAIDAVIDRRDLDQILASGRRRTAQLARPANP</sequence>
<dbReference type="AlphaFoldDB" id="A0A1X6Z8X8"/>
<reference evidence="2 3" key="1">
    <citation type="submission" date="2017-03" db="EMBL/GenBank/DDBJ databases">
        <authorList>
            <person name="Afonso C.L."/>
            <person name="Miller P.J."/>
            <person name="Scott M.A."/>
            <person name="Spackman E."/>
            <person name="Goraichik I."/>
            <person name="Dimitrov K.M."/>
            <person name="Suarez D.L."/>
            <person name="Swayne D.E."/>
        </authorList>
    </citation>
    <scope>NUCLEOTIDE SEQUENCE [LARGE SCALE GENOMIC DNA]</scope>
    <source>
        <strain evidence="2 3">CECT 8367</strain>
    </source>
</reference>
<proteinExistence type="predicted"/>
<evidence type="ECO:0000313" key="2">
    <source>
        <dbReference type="EMBL" id="SLN43992.1"/>
    </source>
</evidence>
<protein>
    <submittedName>
        <fullName evidence="2">Uncharacterized protein</fullName>
    </submittedName>
</protein>
<keyword evidence="4" id="KW-1185">Reference proteome</keyword>
<name>A0A1X6Z8X8_9RHOB</name>
<dbReference type="Proteomes" id="UP000193495">
    <property type="component" value="Unassembled WGS sequence"/>
</dbReference>
<evidence type="ECO:0000313" key="1">
    <source>
        <dbReference type="EMBL" id="PSK86576.1"/>
    </source>
</evidence>
<evidence type="ECO:0000313" key="4">
    <source>
        <dbReference type="Proteomes" id="UP000240624"/>
    </source>
</evidence>
<dbReference type="Proteomes" id="UP000240624">
    <property type="component" value="Unassembled WGS sequence"/>
</dbReference>